<proteinExistence type="predicted"/>
<evidence type="ECO:0000313" key="1">
    <source>
        <dbReference type="EMBL" id="PJZ28183.1"/>
    </source>
</evidence>
<gene>
    <name evidence="1" type="ORF">CH378_19285</name>
</gene>
<evidence type="ECO:0000313" key="2">
    <source>
        <dbReference type="Proteomes" id="UP000231919"/>
    </source>
</evidence>
<name>A0ABX4N451_9LEPT</name>
<accession>A0ABX4N451</accession>
<protein>
    <submittedName>
        <fullName evidence="1">Uncharacterized protein</fullName>
    </submittedName>
</protein>
<dbReference type="EMBL" id="NPDP01000046">
    <property type="protein sequence ID" value="PJZ28183.1"/>
    <property type="molecule type" value="Genomic_DNA"/>
</dbReference>
<organism evidence="1 2">
    <name type="scientific">Leptospira kmetyi</name>
    <dbReference type="NCBI Taxonomy" id="408139"/>
    <lineage>
        <taxon>Bacteria</taxon>
        <taxon>Pseudomonadati</taxon>
        <taxon>Spirochaetota</taxon>
        <taxon>Spirochaetia</taxon>
        <taxon>Leptospirales</taxon>
        <taxon>Leptospiraceae</taxon>
        <taxon>Leptospira</taxon>
    </lineage>
</organism>
<reference evidence="1 2" key="1">
    <citation type="submission" date="2017-07" db="EMBL/GenBank/DDBJ databases">
        <title>Leptospira spp. isolated from tropical soils.</title>
        <authorList>
            <person name="Thibeaux R."/>
            <person name="Iraola G."/>
            <person name="Ferres I."/>
            <person name="Bierque E."/>
            <person name="Girault D."/>
            <person name="Soupe-Gilbert M.-E."/>
            <person name="Picardeau M."/>
            <person name="Goarant C."/>
        </authorList>
    </citation>
    <scope>NUCLEOTIDE SEQUENCE [LARGE SCALE GENOMIC DNA]</scope>
    <source>
        <strain evidence="1 2">JW2-C-B1</strain>
    </source>
</reference>
<keyword evidence="2" id="KW-1185">Reference proteome</keyword>
<comment type="caution">
    <text evidence="1">The sequence shown here is derived from an EMBL/GenBank/DDBJ whole genome shotgun (WGS) entry which is preliminary data.</text>
</comment>
<dbReference type="Proteomes" id="UP000231919">
    <property type="component" value="Unassembled WGS sequence"/>
</dbReference>
<sequence length="64" mass="7603">MLVLRYTNENHFLEIPHFGACFFGKANGTIGEESNLHKEAKFEYKDRTVVFVKAEFRRIKWNHS</sequence>